<accession>A0A6A4SJ51</accession>
<evidence type="ECO:0000256" key="4">
    <source>
        <dbReference type="ARBA" id="ARBA00022729"/>
    </source>
</evidence>
<dbReference type="InterPro" id="IPR050333">
    <property type="entry name" value="SLRP"/>
</dbReference>
<evidence type="ECO:0000313" key="14">
    <source>
        <dbReference type="Proteomes" id="UP000438429"/>
    </source>
</evidence>
<evidence type="ECO:0000256" key="2">
    <source>
        <dbReference type="ARBA" id="ARBA00022614"/>
    </source>
</evidence>
<dbReference type="PANTHER" id="PTHR45712:SF22">
    <property type="entry name" value="INSULIN-LIKE GROWTH FACTOR-BINDING PROTEIN COMPLEX ACID LABILE SUBUNIT"/>
    <property type="match status" value="1"/>
</dbReference>
<proteinExistence type="inferred from homology"/>
<keyword evidence="9" id="KW-0325">Glycoprotein</keyword>
<sequence length="786" mass="89112">MNDKTCNDGKPVAVNFLACVISWAFEPSPDVKRCGRTRHNTYGILPIERQRNETIDPEPREFSGEHARLITKVGASDDTSRTAEQILQRNISFGRCITTRIFNHLANVMFSIPRLKTKPACADVWHNDMAWKQYMFATNFSMNFQHENSVTVHMVCSAYYCTYTGPLLCDGRLTHLLFPLLLLLRAPLLFSFGERTCPNSCRCEGKTVHCDSSGFIDVPENISIGCQGLSLRYNELHTLLPYQFAHLSQLLWIYLDHNQISAVDSRAFQGVRRLKELILSSNRITSLHNSTFHGIPNLRSLDLSYNKLENLQPGQFHGLRKLQNLHLRSNGLSNIPIRAFLECRSLEFLDLGYNRIKALTRTTFLGLQKLMELHLEHNQFSRINFFLFPRLANLRSLYLQWNRIKVVNQGLPWTWYTLQKLDLSGNEIQTLDPAVFHCLPNLQVLNLESNKLSNVSQEAVSAWISLTSISLAGNMWDCGTGICPLVAWLRNFRGSKDTTMICSSPKYLQGEKIMEATRNHGICEETDYVLTETPSPMSELISEATAEPTFGPTGTSPPMPPSSTFGPLPPFRPRPIPHPTLPVHMNKDPRDSVARTRPTIIPPPVIEHMTLHKVVVGGVALFFTMSLILTVIYVLWRRYPGATRLLQQRSMVGRKRRKKSPEPEQNLSSQLQEYYMSYNPAATPEALEVLGNGTGSCTCTISGSRECEDGDHQNALSDSLVYANFFADLHVWCLFAKSDRQLRRTSVLHAPETFAIQLHFVFKIPLNTKLRVVNNERIGSSHLKTL</sequence>
<evidence type="ECO:0000256" key="8">
    <source>
        <dbReference type="ARBA" id="ARBA00023136"/>
    </source>
</evidence>
<organism evidence="13 14">
    <name type="scientific">Scophthalmus maximus</name>
    <name type="common">Turbot</name>
    <name type="synonym">Psetta maxima</name>
    <dbReference type="NCBI Taxonomy" id="52904"/>
    <lineage>
        <taxon>Eukaryota</taxon>
        <taxon>Metazoa</taxon>
        <taxon>Chordata</taxon>
        <taxon>Craniata</taxon>
        <taxon>Vertebrata</taxon>
        <taxon>Euteleostomi</taxon>
        <taxon>Actinopterygii</taxon>
        <taxon>Neopterygii</taxon>
        <taxon>Teleostei</taxon>
        <taxon>Neoteleostei</taxon>
        <taxon>Acanthomorphata</taxon>
        <taxon>Carangaria</taxon>
        <taxon>Pleuronectiformes</taxon>
        <taxon>Pleuronectoidei</taxon>
        <taxon>Scophthalmidae</taxon>
        <taxon>Scophthalmus</taxon>
    </lineage>
</organism>
<dbReference type="PANTHER" id="PTHR45712">
    <property type="entry name" value="AGAP008170-PA"/>
    <property type="match status" value="1"/>
</dbReference>
<protein>
    <recommendedName>
        <fullName evidence="15">Leucine-rich repeat transmembrane neuronal protein 4-like</fullName>
    </recommendedName>
</protein>
<keyword evidence="5" id="KW-0677">Repeat</keyword>
<gene>
    <name evidence="13" type="ORF">F2P81_015706</name>
</gene>
<keyword evidence="1" id="KW-1003">Cell membrane</keyword>
<evidence type="ECO:0000256" key="5">
    <source>
        <dbReference type="ARBA" id="ARBA00022737"/>
    </source>
</evidence>
<comment type="similarity">
    <text evidence="11">Belongs to the LRRTM family.</text>
</comment>
<dbReference type="PROSITE" id="PS51450">
    <property type="entry name" value="LRR"/>
    <property type="match status" value="6"/>
</dbReference>
<evidence type="ECO:0000256" key="11">
    <source>
        <dbReference type="ARBA" id="ARBA00038250"/>
    </source>
</evidence>
<dbReference type="SUPFAM" id="SSF52058">
    <property type="entry name" value="L domain-like"/>
    <property type="match status" value="1"/>
</dbReference>
<dbReference type="GO" id="GO:0045211">
    <property type="term" value="C:postsynaptic membrane"/>
    <property type="evidence" value="ECO:0007669"/>
    <property type="project" value="UniProtKB-SubCell"/>
</dbReference>
<evidence type="ECO:0000256" key="9">
    <source>
        <dbReference type="ARBA" id="ARBA00023180"/>
    </source>
</evidence>
<evidence type="ECO:0000256" key="10">
    <source>
        <dbReference type="ARBA" id="ARBA00035006"/>
    </source>
</evidence>
<comment type="caution">
    <text evidence="13">The sequence shown here is derived from an EMBL/GenBank/DDBJ whole genome shotgun (WGS) entry which is preliminary data.</text>
</comment>
<dbReference type="Proteomes" id="UP000438429">
    <property type="component" value="Unassembled WGS sequence"/>
</dbReference>
<dbReference type="InterPro" id="IPR001611">
    <property type="entry name" value="Leu-rich_rpt"/>
</dbReference>
<dbReference type="SMART" id="SM00369">
    <property type="entry name" value="LRR_TYP"/>
    <property type="match status" value="9"/>
</dbReference>
<evidence type="ECO:0000256" key="7">
    <source>
        <dbReference type="ARBA" id="ARBA00023018"/>
    </source>
</evidence>
<dbReference type="Gene3D" id="3.80.10.10">
    <property type="entry name" value="Ribonuclease Inhibitor"/>
    <property type="match status" value="1"/>
</dbReference>
<dbReference type="PRINTS" id="PR00019">
    <property type="entry name" value="LEURICHRPT"/>
</dbReference>
<evidence type="ECO:0000256" key="3">
    <source>
        <dbReference type="ARBA" id="ARBA00022692"/>
    </source>
</evidence>
<keyword evidence="2" id="KW-0433">Leucine-rich repeat</keyword>
<keyword evidence="3 12" id="KW-0812">Transmembrane</keyword>
<dbReference type="InterPro" id="IPR003591">
    <property type="entry name" value="Leu-rich_rpt_typical-subtyp"/>
</dbReference>
<reference evidence="13 14" key="1">
    <citation type="submission" date="2019-06" db="EMBL/GenBank/DDBJ databases">
        <title>Draft genomes of female and male turbot (Scophthalmus maximus).</title>
        <authorList>
            <person name="Xu H."/>
            <person name="Xu X.-W."/>
            <person name="Shao C."/>
            <person name="Chen S."/>
        </authorList>
    </citation>
    <scope>NUCLEOTIDE SEQUENCE [LARGE SCALE GENOMIC DNA]</scope>
    <source>
        <strain evidence="13">Ysfricsl-2016a</strain>
        <tissue evidence="13">Blood</tissue>
    </source>
</reference>
<feature type="transmembrane region" description="Helical" evidence="12">
    <location>
        <begin position="614"/>
        <end position="636"/>
    </location>
</feature>
<evidence type="ECO:0000256" key="1">
    <source>
        <dbReference type="ARBA" id="ARBA00022475"/>
    </source>
</evidence>
<dbReference type="FunFam" id="3.80.10.10:FF:000005">
    <property type="entry name" value="leucine-rich repeat transmembrane neuronal protein 4"/>
    <property type="match status" value="1"/>
</dbReference>
<dbReference type="EMBL" id="VEVO01000014">
    <property type="protein sequence ID" value="KAF0031151.1"/>
    <property type="molecule type" value="Genomic_DNA"/>
</dbReference>
<dbReference type="Pfam" id="PF13855">
    <property type="entry name" value="LRR_8"/>
    <property type="match status" value="2"/>
</dbReference>
<keyword evidence="4" id="KW-0732">Signal</keyword>
<evidence type="ECO:0000256" key="6">
    <source>
        <dbReference type="ARBA" id="ARBA00022989"/>
    </source>
</evidence>
<keyword evidence="7" id="KW-0770">Synapse</keyword>
<keyword evidence="8 12" id="KW-0472">Membrane</keyword>
<evidence type="ECO:0008006" key="15">
    <source>
        <dbReference type="Google" id="ProtNLM"/>
    </source>
</evidence>
<evidence type="ECO:0000313" key="13">
    <source>
        <dbReference type="EMBL" id="KAF0031151.1"/>
    </source>
</evidence>
<evidence type="ECO:0000256" key="12">
    <source>
        <dbReference type="SAM" id="Phobius"/>
    </source>
</evidence>
<dbReference type="InterPro" id="IPR032675">
    <property type="entry name" value="LRR_dom_sf"/>
</dbReference>
<comment type="subcellular location">
    <subcellularLocation>
        <location evidence="10">Postsynaptic cell membrane</location>
        <topology evidence="10">Single-pass type I membrane protein</topology>
    </subcellularLocation>
</comment>
<dbReference type="AlphaFoldDB" id="A0A6A4SJ51"/>
<keyword evidence="6 12" id="KW-1133">Transmembrane helix</keyword>
<name>A0A6A4SJ51_SCOMX</name>